<dbReference type="PATRIC" id="fig|1033806.12.peg.2448"/>
<feature type="domain" description="DUF1508" evidence="4">
    <location>
        <begin position="226"/>
        <end position="272"/>
    </location>
</feature>
<name>F7PLZ2_9EURY</name>
<evidence type="ECO:0000259" key="5">
    <source>
        <dbReference type="Pfam" id="PF23600"/>
    </source>
</evidence>
<keyword evidence="9" id="KW-1185">Reference proteome</keyword>
<evidence type="ECO:0000256" key="2">
    <source>
        <dbReference type="SAM" id="MobiDB-lite"/>
    </source>
</evidence>
<feature type="region of interest" description="Disordered" evidence="2">
    <location>
        <begin position="492"/>
        <end position="523"/>
    </location>
</feature>
<dbReference type="InterPro" id="IPR010879">
    <property type="entry name" value="DUF1508"/>
</dbReference>
<keyword evidence="1" id="KW-0175">Coiled coil</keyword>
<feature type="domain" description="DUF1508" evidence="4">
    <location>
        <begin position="474"/>
        <end position="522"/>
    </location>
</feature>
<keyword evidence="3" id="KW-1133">Transmembrane helix</keyword>
<dbReference type="RefSeq" id="WP_008527093.1">
    <property type="nucleotide sequence ID" value="NC_021921.1"/>
</dbReference>
<keyword evidence="3" id="KW-0812">Transmembrane</keyword>
<dbReference type="HOGENOM" id="CLU_510581_0_0_2"/>
<sequence length="523" mass="58087">MSTDLSQNRRLNEWYERRIGQPGTDDEVTGYWIFVLGLLLGILGIFMVIISEPASALRGWGIVAGAIALALLVAGPLVRLPLDQYASILIIVGLFVSIAGVLWFTIEYPANWRPQSSPIIAVYAVGLLIMAVGGVFAPLLMTRSEAEASQLRLDLADAIADETDLAGVVDDLRAALEDADADEDDLAREIDRLQSELTDSTADEADLSAQLRTLRTSQSRFELYEDTGGQWRWRLRHRNGNMIANGGEGYTRKHNAQKGIAGVRRDALGAELLLIESEDQLPAAEETFEPVEEVESQAAFEVYEDNAGEHRFRLRHDNGNVLCDSGEGYDSRSNLTRAIDRLREYVGPAAYLRFDPTGFEIYEDAAGQYRWRLVHRNGNVLADGGQGYSRYHDARRAVDRLRENLDDYEFEVYEDAAGEFRWRLQSSNDRIVADSGEGYNDRDGAETAVERVEKYAPDADALDVGPAAFEIYEDAGGASRWRLRHRNGNILADSGQGYDDRSGARDGIESVKRNGPNAEIEDV</sequence>
<dbReference type="Pfam" id="PF23600">
    <property type="entry name" value="CdpA_N"/>
    <property type="match status" value="1"/>
</dbReference>
<dbReference type="Gene3D" id="3.30.160.160">
    <property type="entry name" value="YegP-like"/>
    <property type="match status" value="1"/>
</dbReference>
<feature type="domain" description="DUF1508" evidence="4">
    <location>
        <begin position="364"/>
        <end position="406"/>
    </location>
</feature>
<evidence type="ECO:0000259" key="4">
    <source>
        <dbReference type="Pfam" id="PF07411"/>
    </source>
</evidence>
<dbReference type="AlphaFoldDB" id="F7PLZ2"/>
<evidence type="ECO:0000256" key="3">
    <source>
        <dbReference type="SAM" id="Phobius"/>
    </source>
</evidence>
<dbReference type="eggNOG" id="arCOG06550">
    <property type="taxonomic scope" value="Archaea"/>
</dbReference>
<evidence type="ECO:0000256" key="1">
    <source>
        <dbReference type="SAM" id="Coils"/>
    </source>
</evidence>
<reference evidence="7 8" key="2">
    <citation type="journal article" date="2013" name="PLoS ONE">
        <title>INDIGO - INtegrated Data Warehouse of MIcrobial GenOmes with Examples from the Red Sea Extremophiles.</title>
        <authorList>
            <person name="Alam I."/>
            <person name="Antunes A."/>
            <person name="Kamau A.A."/>
            <person name="Ba Alawi W."/>
            <person name="Kalkatawi M."/>
            <person name="Stingl U."/>
            <person name="Bajic V.B."/>
        </authorList>
    </citation>
    <scope>NUCLEOTIDE SEQUENCE [LARGE SCALE GENOMIC DNA]</scope>
    <source>
        <strain evidence="7 8">SARL4B</strain>
    </source>
</reference>
<dbReference type="Proteomes" id="UP000015381">
    <property type="component" value="Chromosome I"/>
</dbReference>
<evidence type="ECO:0000313" key="6">
    <source>
        <dbReference type="EMBL" id="CCQ34568.1"/>
    </source>
</evidence>
<feature type="transmembrane region" description="Helical" evidence="3">
    <location>
        <begin position="57"/>
        <end position="78"/>
    </location>
</feature>
<feature type="domain" description="Cell division protein A N-terminal" evidence="5">
    <location>
        <begin position="10"/>
        <end position="140"/>
    </location>
</feature>
<dbReference type="Proteomes" id="UP000003861">
    <property type="component" value="Unassembled WGS sequence"/>
</dbReference>
<organism evidence="7 8">
    <name type="scientific">Halorhabdus tiamatea SARL4B</name>
    <dbReference type="NCBI Taxonomy" id="1033806"/>
    <lineage>
        <taxon>Archaea</taxon>
        <taxon>Methanobacteriati</taxon>
        <taxon>Methanobacteriota</taxon>
        <taxon>Stenosarchaea group</taxon>
        <taxon>Halobacteria</taxon>
        <taxon>Halobacteriales</taxon>
        <taxon>Haloarculaceae</taxon>
        <taxon>Halorhabdus</taxon>
    </lineage>
</organism>
<dbReference type="KEGG" id="hti:HTIA_2460"/>
<feature type="transmembrane region" description="Helical" evidence="3">
    <location>
        <begin position="84"/>
        <end position="106"/>
    </location>
</feature>
<evidence type="ECO:0000313" key="8">
    <source>
        <dbReference type="Proteomes" id="UP000003861"/>
    </source>
</evidence>
<dbReference type="EMBL" id="HF571520">
    <property type="protein sequence ID" value="CCQ34568.1"/>
    <property type="molecule type" value="Genomic_DNA"/>
</dbReference>
<dbReference type="Gene3D" id="2.30.29.80">
    <property type="match status" value="2"/>
</dbReference>
<reference evidence="7 8" key="1">
    <citation type="journal article" date="2011" name="J. Bacteriol.">
        <title>Genome sequence of Halorhabdus tiamatea, the first archaeon isolated from a deep-sea anoxic brine lake.</title>
        <authorList>
            <person name="Antunes A."/>
            <person name="Alam I."/>
            <person name="Bajic V.B."/>
            <person name="Stingl U."/>
        </authorList>
    </citation>
    <scope>NUCLEOTIDE SEQUENCE [LARGE SCALE GENOMIC DNA]</scope>
    <source>
        <strain evidence="7 8">SARL4B</strain>
    </source>
</reference>
<dbReference type="PANTHER" id="PTHR40606:SF1">
    <property type="entry name" value="UPF0339 PROTEIN YEGP"/>
    <property type="match status" value="1"/>
</dbReference>
<dbReference type="InterPro" id="IPR036913">
    <property type="entry name" value="YegP-like_sf"/>
</dbReference>
<feature type="coiled-coil region" evidence="1">
    <location>
        <begin position="169"/>
        <end position="210"/>
    </location>
</feature>
<keyword evidence="3" id="KW-0472">Membrane</keyword>
<proteinExistence type="predicted"/>
<feature type="transmembrane region" description="Helical" evidence="3">
    <location>
        <begin position="31"/>
        <end position="50"/>
    </location>
</feature>
<dbReference type="EMBL" id="AFNT02000016">
    <property type="protein sequence ID" value="ERJ06398.1"/>
    <property type="molecule type" value="Genomic_DNA"/>
</dbReference>
<dbReference type="SUPFAM" id="SSF160113">
    <property type="entry name" value="YegP-like"/>
    <property type="match status" value="5"/>
</dbReference>
<gene>
    <name evidence="7" type="ORF">HLRTI_001603</name>
    <name evidence="6" type="ORF">HTIA_2460</name>
</gene>
<feature type="domain" description="DUF1508" evidence="4">
    <location>
        <begin position="415"/>
        <end position="461"/>
    </location>
</feature>
<dbReference type="InterPro" id="IPR055563">
    <property type="entry name" value="CdpA_N"/>
</dbReference>
<dbReference type="Pfam" id="PF07411">
    <property type="entry name" value="DUF1508"/>
    <property type="match status" value="5"/>
</dbReference>
<dbReference type="STRING" id="1033806.HTIA_2460"/>
<dbReference type="InterPro" id="IPR051141">
    <property type="entry name" value="UPF0339_domain"/>
</dbReference>
<dbReference type="PANTHER" id="PTHR40606">
    <property type="match status" value="1"/>
</dbReference>
<accession>F7PLZ2</accession>
<feature type="compositionally biased region" description="Basic and acidic residues" evidence="2">
    <location>
        <begin position="498"/>
        <end position="512"/>
    </location>
</feature>
<evidence type="ECO:0000313" key="7">
    <source>
        <dbReference type="EMBL" id="ERJ06398.1"/>
    </source>
</evidence>
<feature type="transmembrane region" description="Helical" evidence="3">
    <location>
        <begin position="118"/>
        <end position="141"/>
    </location>
</feature>
<evidence type="ECO:0000313" key="9">
    <source>
        <dbReference type="Proteomes" id="UP000015381"/>
    </source>
</evidence>
<feature type="domain" description="DUF1508" evidence="4">
    <location>
        <begin position="305"/>
        <end position="346"/>
    </location>
</feature>
<protein>
    <submittedName>
        <fullName evidence="6">Conserved hypothetical membrane protein (DUF1508)</fullName>
    </submittedName>
</protein>
<reference evidence="6 9" key="3">
    <citation type="journal article" date="2014" name="Environ. Microbiol.">
        <title>Halorhabdus tiamatea: proteogenomics and glycosidase activity measurements identify the first cultivated euryarchaeon from a deep-sea anoxic brine lake as potential polysaccharide degrader.</title>
        <authorList>
            <person name="Werner J."/>
            <person name="Ferrer M."/>
            <person name="Michel G."/>
            <person name="Mann A.J."/>
            <person name="Huang S."/>
            <person name="Juarez S."/>
            <person name="Ciordia S."/>
            <person name="Albar J.P."/>
            <person name="Alcaide M."/>
            <person name="La Cono V."/>
            <person name="Yakimov M.M."/>
            <person name="Antunes A."/>
            <person name="Taborda M."/>
            <person name="Da Costa M.S."/>
            <person name="Amann R.I."/>
            <person name="Gloeckner F.O."/>
            <person name="Golyshina O.V."/>
            <person name="Golyshin P.N."/>
            <person name="Teeling H."/>
        </authorList>
    </citation>
    <scope>NUCLEOTIDE SEQUENCE [LARGE SCALE GENOMIC DNA]</scope>
    <source>
        <strain evidence="9">SARL4B</strain>
        <strain evidence="6">Type strain: SARL4B</strain>
    </source>
</reference>
<dbReference type="OrthoDB" id="108721at2157"/>
<dbReference type="GeneID" id="23798998"/>